<proteinExistence type="inferred from homology"/>
<keyword evidence="4 8" id="KW-0812">Transmembrane</keyword>
<dbReference type="OrthoDB" id="428293at2759"/>
<dbReference type="RefSeq" id="XP_013754064.1">
    <property type="nucleotide sequence ID" value="XM_013898610.1"/>
</dbReference>
<dbReference type="InterPro" id="IPR018108">
    <property type="entry name" value="MCP_transmembrane"/>
</dbReference>
<evidence type="ECO:0000256" key="4">
    <source>
        <dbReference type="ARBA" id="ARBA00022692"/>
    </source>
</evidence>
<gene>
    <name evidence="10" type="ORF">AMSG_09715</name>
</gene>
<reference evidence="10 11" key="1">
    <citation type="submission" date="2010-05" db="EMBL/GenBank/DDBJ databases">
        <title>The Genome Sequence of Thecamonas trahens ATCC 50062.</title>
        <authorList>
            <consortium name="The Broad Institute Genome Sequencing Platform"/>
            <person name="Russ C."/>
            <person name="Cuomo C."/>
            <person name="Shea T."/>
            <person name="Young S.K."/>
            <person name="Zeng Q."/>
            <person name="Koehrsen M."/>
            <person name="Haas B."/>
            <person name="Borodovsky M."/>
            <person name="Guigo R."/>
            <person name="Alvarado L."/>
            <person name="Berlin A."/>
            <person name="Bochicchio J."/>
            <person name="Borenstein D."/>
            <person name="Chapman S."/>
            <person name="Chen Z."/>
            <person name="Freedman E."/>
            <person name="Gellesch M."/>
            <person name="Goldberg J."/>
            <person name="Griggs A."/>
            <person name="Gujja S."/>
            <person name="Heilman E."/>
            <person name="Heiman D."/>
            <person name="Hepburn T."/>
            <person name="Howarth C."/>
            <person name="Jen D."/>
            <person name="Larson L."/>
            <person name="Mehta T."/>
            <person name="Park D."/>
            <person name="Pearson M."/>
            <person name="Roberts A."/>
            <person name="Saif S."/>
            <person name="Shenoy N."/>
            <person name="Sisk P."/>
            <person name="Stolte C."/>
            <person name="Sykes S."/>
            <person name="Thomson T."/>
            <person name="Walk T."/>
            <person name="White J."/>
            <person name="Yandava C."/>
            <person name="Burger G."/>
            <person name="Gray M.W."/>
            <person name="Holland P.W.H."/>
            <person name="King N."/>
            <person name="Lang F.B.F."/>
            <person name="Roger A.J."/>
            <person name="Ruiz-Trillo I."/>
            <person name="Lander E."/>
            <person name="Nusbaum C."/>
        </authorList>
    </citation>
    <scope>NUCLEOTIDE SEQUENCE [LARGE SCALE GENOMIC DNA]</scope>
    <source>
        <strain evidence="10 11">ATCC 50062</strain>
    </source>
</reference>
<dbReference type="PANTHER" id="PTHR45683">
    <property type="entry name" value="MITOCHONDRIAL NICOTINAMIDE ADENINE DINUCLEOTIDE TRANSPORTER 1-RELATED-RELATED"/>
    <property type="match status" value="1"/>
</dbReference>
<dbReference type="Pfam" id="PF00153">
    <property type="entry name" value="Mito_carr"/>
    <property type="match status" value="3"/>
</dbReference>
<dbReference type="InterPro" id="IPR044712">
    <property type="entry name" value="SLC25A32-like"/>
</dbReference>
<dbReference type="SUPFAM" id="SSF103506">
    <property type="entry name" value="Mitochondrial carrier"/>
    <property type="match status" value="1"/>
</dbReference>
<dbReference type="OMA" id="CLQYADH"/>
<keyword evidence="3 9" id="KW-0813">Transport</keyword>
<dbReference type="InterPro" id="IPR002067">
    <property type="entry name" value="MCP"/>
</dbReference>
<evidence type="ECO:0000256" key="9">
    <source>
        <dbReference type="RuleBase" id="RU000488"/>
    </source>
</evidence>
<dbReference type="GO" id="GO:0015215">
    <property type="term" value="F:nucleotide transmembrane transporter activity"/>
    <property type="evidence" value="ECO:0007669"/>
    <property type="project" value="UniProtKB-ARBA"/>
</dbReference>
<keyword evidence="5" id="KW-0677">Repeat</keyword>
<evidence type="ECO:0000256" key="7">
    <source>
        <dbReference type="ARBA" id="ARBA00023136"/>
    </source>
</evidence>
<dbReference type="PRINTS" id="PR00926">
    <property type="entry name" value="MITOCARRIER"/>
</dbReference>
<dbReference type="PROSITE" id="PS50920">
    <property type="entry name" value="SOLCAR"/>
    <property type="match status" value="3"/>
</dbReference>
<dbReference type="EMBL" id="GL349485">
    <property type="protein sequence ID" value="KNC54053.1"/>
    <property type="molecule type" value="Genomic_DNA"/>
</dbReference>
<protein>
    <submittedName>
        <fullName evidence="10">Folate transporter/carrier</fullName>
    </submittedName>
</protein>
<evidence type="ECO:0000256" key="1">
    <source>
        <dbReference type="ARBA" id="ARBA00004141"/>
    </source>
</evidence>
<name>A0A0L0DRI0_THETB</name>
<dbReference type="GeneID" id="25568119"/>
<evidence type="ECO:0000256" key="3">
    <source>
        <dbReference type="ARBA" id="ARBA00022448"/>
    </source>
</evidence>
<comment type="similarity">
    <text evidence="2 9">Belongs to the mitochondrial carrier (TC 2.A.29) family.</text>
</comment>
<evidence type="ECO:0000256" key="8">
    <source>
        <dbReference type="PROSITE-ProRule" id="PRU00282"/>
    </source>
</evidence>
<dbReference type="eggNOG" id="KOG0764">
    <property type="taxonomic scope" value="Eukaryota"/>
</dbReference>
<feature type="repeat" description="Solcar" evidence="8">
    <location>
        <begin position="109"/>
        <end position="197"/>
    </location>
</feature>
<dbReference type="InterPro" id="IPR023395">
    <property type="entry name" value="MCP_dom_sf"/>
</dbReference>
<evidence type="ECO:0000313" key="10">
    <source>
        <dbReference type="EMBL" id="KNC54053.1"/>
    </source>
</evidence>
<dbReference type="AlphaFoldDB" id="A0A0L0DRI0"/>
<evidence type="ECO:0000256" key="6">
    <source>
        <dbReference type="ARBA" id="ARBA00022989"/>
    </source>
</evidence>
<evidence type="ECO:0000313" key="11">
    <source>
        <dbReference type="Proteomes" id="UP000054408"/>
    </source>
</evidence>
<dbReference type="Gene3D" id="1.50.40.10">
    <property type="entry name" value="Mitochondrial carrier domain"/>
    <property type="match status" value="2"/>
</dbReference>
<feature type="repeat" description="Solcar" evidence="8">
    <location>
        <begin position="231"/>
        <end position="321"/>
    </location>
</feature>
<dbReference type="GO" id="GO:0016020">
    <property type="term" value="C:membrane"/>
    <property type="evidence" value="ECO:0007669"/>
    <property type="project" value="UniProtKB-SubCell"/>
</dbReference>
<evidence type="ECO:0000256" key="5">
    <source>
        <dbReference type="ARBA" id="ARBA00022737"/>
    </source>
</evidence>
<organism evidence="10 11">
    <name type="scientific">Thecamonas trahens ATCC 50062</name>
    <dbReference type="NCBI Taxonomy" id="461836"/>
    <lineage>
        <taxon>Eukaryota</taxon>
        <taxon>Apusozoa</taxon>
        <taxon>Apusomonadida</taxon>
        <taxon>Apusomonadidae</taxon>
        <taxon>Thecamonas</taxon>
    </lineage>
</organism>
<keyword evidence="7 8" id="KW-0472">Membrane</keyword>
<keyword evidence="6" id="KW-1133">Transmembrane helix</keyword>
<keyword evidence="11" id="KW-1185">Reference proteome</keyword>
<accession>A0A0L0DRI0</accession>
<dbReference type="Proteomes" id="UP000054408">
    <property type="component" value="Unassembled WGS sequence"/>
</dbReference>
<dbReference type="STRING" id="461836.A0A0L0DRI0"/>
<evidence type="ECO:0000256" key="2">
    <source>
        <dbReference type="ARBA" id="ARBA00006375"/>
    </source>
</evidence>
<comment type="subcellular location">
    <subcellularLocation>
        <location evidence="1">Membrane</location>
        <topology evidence="1">Multi-pass membrane protein</topology>
    </subcellularLocation>
</comment>
<sequence length="331" mass="36071">MASETKAPIHAVAGVVAGMSATMSTYPLDLVKTKFQVHDGTAGCKYPRYASTWDALVQISRKHGLRGLYSGLSPNLVGSGMAWGLYFLSYTRLKEAIREERGLAPGTPLGPGWHMGAATAAGLATCLVTNPIWLVKTRMQLQLDDPTARQYRGVVHAIRTIAGEEGIRGLYRGLGPSLIGVSHGAFQFMAYEELKKLLLYSPLYDAKIRLLPRWMLSDAVDVSSTHSARDLSTYEALAVGALSKMFASIVSYPYQVIRARLQIQTEVDRTARRYTSALHAFRSIIASEGVSGLYKGLVPTVLRVMPGACVTFAVYERVSQLLLKLEGDAAK</sequence>
<feature type="repeat" description="Solcar" evidence="8">
    <location>
        <begin position="5"/>
        <end position="96"/>
    </location>
</feature>